<keyword evidence="7 10" id="KW-1133">Transmembrane helix</keyword>
<organism evidence="12 13">
    <name type="scientific">Dimargaris verticillata</name>
    <dbReference type="NCBI Taxonomy" id="2761393"/>
    <lineage>
        <taxon>Eukaryota</taxon>
        <taxon>Fungi</taxon>
        <taxon>Fungi incertae sedis</taxon>
        <taxon>Zoopagomycota</taxon>
        <taxon>Kickxellomycotina</taxon>
        <taxon>Dimargaritomycetes</taxon>
        <taxon>Dimargaritales</taxon>
        <taxon>Dimargaritaceae</taxon>
        <taxon>Dimargaris</taxon>
    </lineage>
</organism>
<dbReference type="GO" id="GO:0006506">
    <property type="term" value="P:GPI anchor biosynthetic process"/>
    <property type="evidence" value="ECO:0007669"/>
    <property type="project" value="TreeGrafter"/>
</dbReference>
<evidence type="ECO:0000256" key="5">
    <source>
        <dbReference type="ARBA" id="ARBA00022692"/>
    </source>
</evidence>
<dbReference type="PANTHER" id="PTHR22760">
    <property type="entry name" value="GLYCOSYLTRANSFERASE"/>
    <property type="match status" value="1"/>
</dbReference>
<keyword evidence="3 10" id="KW-0328">Glycosyltransferase</keyword>
<feature type="transmembrane region" description="Helical" evidence="10">
    <location>
        <begin position="344"/>
        <end position="362"/>
    </location>
</feature>
<keyword evidence="4" id="KW-0808">Transferase</keyword>
<feature type="transmembrane region" description="Helical" evidence="10">
    <location>
        <begin position="308"/>
        <end position="332"/>
    </location>
</feature>
<gene>
    <name evidence="12" type="primary">GPI10</name>
    <name evidence="12" type="ORF">H4R34_000469</name>
</gene>
<keyword evidence="6 10" id="KW-0256">Endoplasmic reticulum</keyword>
<evidence type="ECO:0000256" key="3">
    <source>
        <dbReference type="ARBA" id="ARBA00022676"/>
    </source>
</evidence>
<feature type="transmembrane region" description="Helical" evidence="10">
    <location>
        <begin position="217"/>
        <end position="242"/>
    </location>
</feature>
<evidence type="ECO:0000256" key="7">
    <source>
        <dbReference type="ARBA" id="ARBA00022989"/>
    </source>
</evidence>
<accession>A0A9W8B653</accession>
<dbReference type="GO" id="GO:0000026">
    <property type="term" value="F:alpha-1,2-mannosyltransferase activity"/>
    <property type="evidence" value="ECO:0007669"/>
    <property type="project" value="TreeGrafter"/>
</dbReference>
<proteinExistence type="inferred from homology"/>
<keyword evidence="5 10" id="KW-0812">Transmembrane</keyword>
<comment type="function">
    <text evidence="9">Mannosyltransferase involved in glycosylphosphatidylinositol-anchor biosynthesis. Transfers the third mannose to Man2-GlcN-acyl-PI during GPI precursor assembly.</text>
</comment>
<dbReference type="GO" id="GO:0005789">
    <property type="term" value="C:endoplasmic reticulum membrane"/>
    <property type="evidence" value="ECO:0007669"/>
    <property type="project" value="UniProtKB-SubCell"/>
</dbReference>
<keyword evidence="13" id="KW-1185">Reference proteome</keyword>
<dbReference type="OrthoDB" id="416834at2759"/>
<keyword evidence="8 10" id="KW-0472">Membrane</keyword>
<name>A0A9W8B653_9FUNG</name>
<dbReference type="AlphaFoldDB" id="A0A9W8B653"/>
<evidence type="ECO:0000313" key="12">
    <source>
        <dbReference type="EMBL" id="KAJ1984707.1"/>
    </source>
</evidence>
<dbReference type="Pfam" id="PF03901">
    <property type="entry name" value="Glyco_transf_22"/>
    <property type="match status" value="1"/>
</dbReference>
<feature type="transmembrane region" description="Helical" evidence="10">
    <location>
        <begin position="254"/>
        <end position="275"/>
    </location>
</feature>
<feature type="region of interest" description="Disordered" evidence="11">
    <location>
        <begin position="1"/>
        <end position="21"/>
    </location>
</feature>
<feature type="transmembrane region" description="Helical" evidence="10">
    <location>
        <begin position="368"/>
        <end position="385"/>
    </location>
</feature>
<comment type="caution">
    <text evidence="12">The sequence shown here is derived from an EMBL/GenBank/DDBJ whole genome shotgun (WGS) entry which is preliminary data.</text>
</comment>
<evidence type="ECO:0000256" key="11">
    <source>
        <dbReference type="SAM" id="MobiDB-lite"/>
    </source>
</evidence>
<sequence length="707" mass="78472">MASRPRRSPQHLAQAISNTPSSSHRGAVVAAKAVCGAAPSERGVWALVLCVRLINALTVQTYLVPDETWQSLEVAHNLVFGTGYLTWEWRHELRSYAHPWLFAQVYRALQAMATTTGCSNLVTDAQWLIHAPYLVCGVTAAVIDIFTYKLSRRYFGQRVARWTLFASMLSWTMGTLMVRPLANAVETAFIAVALFYWPLPPVPHIPSQPSAPAFAGALARALGWAALGCVLRPTSAVLWLMAGGQLLVAHPAKWLTISLVVASVGAAALGLLLAVDRHFYKKWVFVPYQFYHFNVSRNLSIWFGDQPWYWYVVAGVPSLLTVFLPFMGYGAWIVLATPSPQARAFRPMIWTAVGVLVGYSLLAHKEARFLACLLPILFALTGVGLDRYFNASPDSYLAALATLRCHSHAKHKQRLVLGLIVASVPAVLYTNLVHQRGVVDVTEYLHIELRRSANSASTMHVLFLMPCHSTPLHSHIHHRTALLSFLPCEPPVASELSAKEYICDSDEFSQDPRAFFQSYLHRVHQVTHSSHGSPDQHLAPIDATGSLHYSSLPDILVLFEAVLAPLDALLRANKYQELCMGDTTVSRLAVATEPIDDDYAIINQNAQTLLSLVPAHNVGSQLGASRKAVTHHQHATLSDDEALPASYSLKLHKPTPHDDTSAIFTRHIIKNRLRRYFTRLLFDSSAANQDQQSMAFQSLQRLERLER</sequence>
<comment type="similarity">
    <text evidence="2">Belongs to the glycosyltransferase 22 family. PIGB subfamily.</text>
</comment>
<dbReference type="EMBL" id="JANBQB010000012">
    <property type="protein sequence ID" value="KAJ1984707.1"/>
    <property type="molecule type" value="Genomic_DNA"/>
</dbReference>
<dbReference type="PANTHER" id="PTHR22760:SF4">
    <property type="entry name" value="GPI MANNOSYLTRANSFERASE 3"/>
    <property type="match status" value="1"/>
</dbReference>
<evidence type="ECO:0000313" key="13">
    <source>
        <dbReference type="Proteomes" id="UP001151582"/>
    </source>
</evidence>
<evidence type="ECO:0000256" key="6">
    <source>
        <dbReference type="ARBA" id="ARBA00022824"/>
    </source>
</evidence>
<dbReference type="EC" id="2.4.1.-" evidence="10"/>
<reference evidence="12" key="1">
    <citation type="submission" date="2022-07" db="EMBL/GenBank/DDBJ databases">
        <title>Phylogenomic reconstructions and comparative analyses of Kickxellomycotina fungi.</title>
        <authorList>
            <person name="Reynolds N.K."/>
            <person name="Stajich J.E."/>
            <person name="Barry K."/>
            <person name="Grigoriev I.V."/>
            <person name="Crous P."/>
            <person name="Smith M.E."/>
        </authorList>
    </citation>
    <scope>NUCLEOTIDE SEQUENCE</scope>
    <source>
        <strain evidence="12">RSA 567</strain>
    </source>
</reference>
<evidence type="ECO:0000256" key="2">
    <source>
        <dbReference type="ARBA" id="ARBA00006065"/>
    </source>
</evidence>
<dbReference type="Proteomes" id="UP001151582">
    <property type="component" value="Unassembled WGS sequence"/>
</dbReference>
<protein>
    <recommendedName>
        <fullName evidence="10">Mannosyltransferase</fullName>
        <ecNumber evidence="10">2.4.1.-</ecNumber>
    </recommendedName>
</protein>
<comment type="subcellular location">
    <subcellularLocation>
        <location evidence="1 10">Endoplasmic reticulum membrane</location>
        <topology evidence="1 10">Multi-pass membrane protein</topology>
    </subcellularLocation>
</comment>
<dbReference type="InterPro" id="IPR005599">
    <property type="entry name" value="GPI_mannosylTrfase"/>
</dbReference>
<evidence type="ECO:0000256" key="10">
    <source>
        <dbReference type="RuleBase" id="RU363075"/>
    </source>
</evidence>
<evidence type="ECO:0000256" key="8">
    <source>
        <dbReference type="ARBA" id="ARBA00023136"/>
    </source>
</evidence>
<evidence type="ECO:0000256" key="9">
    <source>
        <dbReference type="ARBA" id="ARBA00024708"/>
    </source>
</evidence>
<evidence type="ECO:0000256" key="4">
    <source>
        <dbReference type="ARBA" id="ARBA00022679"/>
    </source>
</evidence>
<evidence type="ECO:0000256" key="1">
    <source>
        <dbReference type="ARBA" id="ARBA00004477"/>
    </source>
</evidence>